<dbReference type="AlphaFoldDB" id="A0A166RI99"/>
<dbReference type="EMBL" id="KV417504">
    <property type="protein sequence ID" value="KZP28300.1"/>
    <property type="molecule type" value="Genomic_DNA"/>
</dbReference>
<keyword evidence="2" id="KW-1185">Reference proteome</keyword>
<organism evidence="1 2">
    <name type="scientific">Athelia psychrophila</name>
    <dbReference type="NCBI Taxonomy" id="1759441"/>
    <lineage>
        <taxon>Eukaryota</taxon>
        <taxon>Fungi</taxon>
        <taxon>Dikarya</taxon>
        <taxon>Basidiomycota</taxon>
        <taxon>Agaricomycotina</taxon>
        <taxon>Agaricomycetes</taxon>
        <taxon>Agaricomycetidae</taxon>
        <taxon>Atheliales</taxon>
        <taxon>Atheliaceae</taxon>
        <taxon>Athelia</taxon>
    </lineage>
</organism>
<sequence length="296" mass="30540">MCATSRDLSPLHQAILAPIYVYEFGGNRDHAAVRGPADALPAVGQPHPPAAYPLAHTKQPGSAKLPGTPPDQYKAIIAWMGARAGPASEHVVLSSRLVVLAGKRAHAAGERGHVCVGLADGRVRAGERVHGAADVRVGRAHKGGRVSLVDASAGDAHGGGTLVIGQAATWGWWTCARGWRLNARVGLASGWVIWRAGAWGWQACTWGWRARMVGGRVGLAKCEHGASRLARGVGGRAHAGWRAGAWGCGRAREAVGVCVRPWVGCIGPGGACARMGACGASVHLVASTTATTTKSL</sequence>
<dbReference type="Proteomes" id="UP000076532">
    <property type="component" value="Unassembled WGS sequence"/>
</dbReference>
<reference evidence="1 2" key="1">
    <citation type="journal article" date="2016" name="Mol. Biol. Evol.">
        <title>Comparative Genomics of Early-Diverging Mushroom-Forming Fungi Provides Insights into the Origins of Lignocellulose Decay Capabilities.</title>
        <authorList>
            <person name="Nagy L.G."/>
            <person name="Riley R."/>
            <person name="Tritt A."/>
            <person name="Adam C."/>
            <person name="Daum C."/>
            <person name="Floudas D."/>
            <person name="Sun H."/>
            <person name="Yadav J.S."/>
            <person name="Pangilinan J."/>
            <person name="Larsson K.H."/>
            <person name="Matsuura K."/>
            <person name="Barry K."/>
            <person name="Labutti K."/>
            <person name="Kuo R."/>
            <person name="Ohm R.A."/>
            <person name="Bhattacharya S.S."/>
            <person name="Shirouzu T."/>
            <person name="Yoshinaga Y."/>
            <person name="Martin F.M."/>
            <person name="Grigoriev I.V."/>
            <person name="Hibbett D.S."/>
        </authorList>
    </citation>
    <scope>NUCLEOTIDE SEQUENCE [LARGE SCALE GENOMIC DNA]</scope>
    <source>
        <strain evidence="1 2">CBS 109695</strain>
    </source>
</reference>
<accession>A0A166RI99</accession>
<proteinExistence type="predicted"/>
<name>A0A166RI99_9AGAM</name>
<gene>
    <name evidence="1" type="ORF">FIBSPDRAFT_885870</name>
</gene>
<evidence type="ECO:0000313" key="1">
    <source>
        <dbReference type="EMBL" id="KZP28300.1"/>
    </source>
</evidence>
<evidence type="ECO:0000313" key="2">
    <source>
        <dbReference type="Proteomes" id="UP000076532"/>
    </source>
</evidence>
<protein>
    <submittedName>
        <fullName evidence="1">Uncharacterized protein</fullName>
    </submittedName>
</protein>